<evidence type="ECO:0000313" key="14">
    <source>
        <dbReference type="Proteomes" id="UP000254589"/>
    </source>
</evidence>
<dbReference type="SUPFAM" id="SSF103481">
    <property type="entry name" value="Multidrug resistance efflux transporter EmrE"/>
    <property type="match status" value="1"/>
</dbReference>
<dbReference type="EMBL" id="CP010310">
    <property type="protein sequence ID" value="AJC21963.1"/>
    <property type="molecule type" value="Genomic_DNA"/>
</dbReference>
<evidence type="ECO:0000256" key="8">
    <source>
        <dbReference type="ARBA" id="ARBA00039168"/>
    </source>
</evidence>
<dbReference type="AlphaFoldDB" id="A0AAJ4Z947"/>
<comment type="similarity">
    <text evidence="7">Belongs to the drug/metabolite transporter (DMT) superfamily. Small multidrug resistance (SMR) (TC 2.A.7.1) family. Gdx/SugE subfamily.</text>
</comment>
<dbReference type="GO" id="GO:0022857">
    <property type="term" value="F:transmembrane transporter activity"/>
    <property type="evidence" value="ECO:0007669"/>
    <property type="project" value="InterPro"/>
</dbReference>
<keyword evidence="2" id="KW-0813">Transport</keyword>
<keyword evidence="6 10" id="KW-0472">Membrane</keyword>
<dbReference type="Proteomes" id="UP000254589">
    <property type="component" value="Unassembled WGS sequence"/>
</dbReference>
<dbReference type="InterPro" id="IPR045324">
    <property type="entry name" value="Small_multidrug_res"/>
</dbReference>
<evidence type="ECO:0000256" key="6">
    <source>
        <dbReference type="ARBA" id="ARBA00023136"/>
    </source>
</evidence>
<accession>A0AAJ4Z947</accession>
<dbReference type="InterPro" id="IPR037185">
    <property type="entry name" value="EmrE-like"/>
</dbReference>
<evidence type="ECO:0000256" key="4">
    <source>
        <dbReference type="ARBA" id="ARBA00022692"/>
    </source>
</evidence>
<dbReference type="FunFam" id="1.10.3730.20:FF:000001">
    <property type="entry name" value="Quaternary ammonium compound resistance transporter SugE"/>
    <property type="match status" value="1"/>
</dbReference>
<dbReference type="RefSeq" id="WP_039410360.1">
    <property type="nucleotide sequence ID" value="NZ_CP010310.2"/>
</dbReference>
<dbReference type="GO" id="GO:0005886">
    <property type="term" value="C:plasma membrane"/>
    <property type="evidence" value="ECO:0007669"/>
    <property type="project" value="UniProtKB-SubCell"/>
</dbReference>
<evidence type="ECO:0000256" key="7">
    <source>
        <dbReference type="ARBA" id="ARBA00038151"/>
    </source>
</evidence>
<dbReference type="Pfam" id="PF00893">
    <property type="entry name" value="Multi_Drug_Res"/>
    <property type="match status" value="1"/>
</dbReference>
<keyword evidence="5 10" id="KW-1133">Transmembrane helix</keyword>
<reference evidence="11" key="2">
    <citation type="submission" date="2016-11" db="EMBL/GenBank/DDBJ databases">
        <title>Complete Genome Sequencing of Pandoraea pulmonicola DSM 16583.</title>
        <authorList>
            <person name="Chan K.-G."/>
        </authorList>
    </citation>
    <scope>NUCLEOTIDE SEQUENCE</scope>
    <source>
        <strain evidence="11">DSM 16583</strain>
    </source>
</reference>
<proteinExistence type="inferred from homology"/>
<keyword evidence="3" id="KW-1003">Cell membrane</keyword>
<feature type="transmembrane region" description="Helical" evidence="10">
    <location>
        <begin position="84"/>
        <end position="102"/>
    </location>
</feature>
<keyword evidence="4 9" id="KW-0812">Transmembrane</keyword>
<reference evidence="13" key="1">
    <citation type="submission" date="2014-12" db="EMBL/GenBank/DDBJ databases">
        <title>Complete Genome Sequencing of Pandoraea pulmonicola DSM 16583.</title>
        <authorList>
            <person name="Chan K.-G."/>
        </authorList>
    </citation>
    <scope>NUCLEOTIDE SEQUENCE [LARGE SCALE GENOMIC DNA]</scope>
    <source>
        <strain evidence="13">DSM 16583</strain>
    </source>
</reference>
<evidence type="ECO:0000256" key="9">
    <source>
        <dbReference type="RuleBase" id="RU003942"/>
    </source>
</evidence>
<evidence type="ECO:0000256" key="3">
    <source>
        <dbReference type="ARBA" id="ARBA00022475"/>
    </source>
</evidence>
<evidence type="ECO:0000313" key="12">
    <source>
        <dbReference type="EMBL" id="SUA89080.1"/>
    </source>
</evidence>
<feature type="transmembrane region" description="Helical" evidence="10">
    <location>
        <begin position="33"/>
        <end position="50"/>
    </location>
</feature>
<comment type="subcellular location">
    <subcellularLocation>
        <location evidence="1 9">Cell membrane</location>
        <topology evidence="1 9">Multi-pass membrane protein</topology>
    </subcellularLocation>
</comment>
<dbReference type="PANTHER" id="PTHR30561">
    <property type="entry name" value="SMR FAMILY PROTON-DEPENDENT DRUG EFFLUX TRANSPORTER SUGE"/>
    <property type="match status" value="1"/>
</dbReference>
<evidence type="ECO:0000313" key="11">
    <source>
        <dbReference type="EMBL" id="AJC21963.1"/>
    </source>
</evidence>
<evidence type="ECO:0000256" key="1">
    <source>
        <dbReference type="ARBA" id="ARBA00004651"/>
    </source>
</evidence>
<dbReference type="Gene3D" id="1.10.3730.20">
    <property type="match status" value="1"/>
</dbReference>
<name>A0AAJ4Z947_PANPU</name>
<evidence type="ECO:0000256" key="10">
    <source>
        <dbReference type="SAM" id="Phobius"/>
    </source>
</evidence>
<dbReference type="GO" id="GO:1990961">
    <property type="term" value="P:xenobiotic detoxification by transmembrane export across the plasma membrane"/>
    <property type="evidence" value="ECO:0007669"/>
    <property type="project" value="UniProtKB-ARBA"/>
</dbReference>
<dbReference type="Proteomes" id="UP000035086">
    <property type="component" value="Chromosome"/>
</dbReference>
<dbReference type="PANTHER" id="PTHR30561:SF0">
    <property type="entry name" value="GUANIDINIUM EXPORTER"/>
    <property type="match status" value="1"/>
</dbReference>
<reference evidence="12 14" key="3">
    <citation type="submission" date="2018-06" db="EMBL/GenBank/DDBJ databases">
        <authorList>
            <consortium name="Pathogen Informatics"/>
            <person name="Doyle S."/>
        </authorList>
    </citation>
    <scope>NUCLEOTIDE SEQUENCE [LARGE SCALE GENOMIC DNA]</scope>
    <source>
        <strain evidence="12 14">NCTC13159</strain>
    </source>
</reference>
<dbReference type="KEGG" id="ppul:RO07_18375"/>
<evidence type="ECO:0000313" key="13">
    <source>
        <dbReference type="Proteomes" id="UP000035086"/>
    </source>
</evidence>
<dbReference type="EMBL" id="UGSJ01000001">
    <property type="protein sequence ID" value="SUA89080.1"/>
    <property type="molecule type" value="Genomic_DNA"/>
</dbReference>
<dbReference type="InterPro" id="IPR000390">
    <property type="entry name" value="Small_drug/metabolite_transptr"/>
</dbReference>
<evidence type="ECO:0000256" key="5">
    <source>
        <dbReference type="ARBA" id="ARBA00022989"/>
    </source>
</evidence>
<sequence length="106" mass="10912">MAWVYLFLAAALEVIMGLSLKFNEGWTRPGPSVLAVAAALGSIYLLALALRSLPVGAAYAIWTGVGTVGLILVGAMVFGETVSGSRILFLALTIGGIVGLRFSEAA</sequence>
<protein>
    <recommendedName>
        <fullName evidence="8">Guanidinium exporter</fullName>
    </recommendedName>
</protein>
<organism evidence="12 14">
    <name type="scientific">Pandoraea pulmonicola</name>
    <dbReference type="NCBI Taxonomy" id="93221"/>
    <lineage>
        <taxon>Bacteria</taxon>
        <taxon>Pseudomonadati</taxon>
        <taxon>Pseudomonadota</taxon>
        <taxon>Betaproteobacteria</taxon>
        <taxon>Burkholderiales</taxon>
        <taxon>Burkholderiaceae</taxon>
        <taxon>Pandoraea</taxon>
    </lineage>
</organism>
<evidence type="ECO:0000256" key="2">
    <source>
        <dbReference type="ARBA" id="ARBA00022448"/>
    </source>
</evidence>
<gene>
    <name evidence="12" type="primary">sugE_1</name>
    <name evidence="12" type="ORF">NCTC13159_00541</name>
    <name evidence="11" type="ORF">RO07_18375</name>
</gene>
<keyword evidence="13" id="KW-1185">Reference proteome</keyword>
<feature type="transmembrane region" description="Helical" evidence="10">
    <location>
        <begin position="57"/>
        <end position="78"/>
    </location>
</feature>